<evidence type="ECO:0000256" key="12">
    <source>
        <dbReference type="ARBA" id="ARBA00023201"/>
    </source>
</evidence>
<comment type="caution">
    <text evidence="16">The sequence shown here is derived from an EMBL/GenBank/DDBJ whole genome shotgun (WGS) entry which is preliminary data.</text>
</comment>
<dbReference type="GO" id="GO:0015179">
    <property type="term" value="F:L-amino acid transmembrane transporter activity"/>
    <property type="evidence" value="ECO:0007669"/>
    <property type="project" value="TreeGrafter"/>
</dbReference>
<evidence type="ECO:0000256" key="2">
    <source>
        <dbReference type="ARBA" id="ARBA00006459"/>
    </source>
</evidence>
<evidence type="ECO:0000256" key="7">
    <source>
        <dbReference type="ARBA" id="ARBA00022989"/>
    </source>
</evidence>
<comment type="similarity">
    <text evidence="2">Belongs to the sodium:neurotransmitter symporter (SNF) (TC 2.A.22) family.</text>
</comment>
<keyword evidence="11" id="KW-0325">Glycoprotein</keyword>
<dbReference type="PANTHER" id="PTHR11616">
    <property type="entry name" value="SODIUM/CHLORIDE DEPENDENT TRANSPORTER"/>
    <property type="match status" value="1"/>
</dbReference>
<dbReference type="SUPFAM" id="SSF161070">
    <property type="entry name" value="SNF-like"/>
    <property type="match status" value="1"/>
</dbReference>
<keyword evidence="3" id="KW-0813">Transport</keyword>
<protein>
    <recommendedName>
        <fullName evidence="14">Sodium-dependent nutrient amino acid transporter 1</fullName>
    </recommendedName>
</protein>
<evidence type="ECO:0000256" key="1">
    <source>
        <dbReference type="ARBA" id="ARBA00004141"/>
    </source>
</evidence>
<comment type="function">
    <text evidence="13">Unusual broad substrate spectrum amino acid:sodium cotransporter that promotes absorption of the D isomers of essential amino acids. Neutral amino acids are the preferred substrates, especially methionine and phenylalanine.</text>
</comment>
<evidence type="ECO:0000313" key="16">
    <source>
        <dbReference type="EMBL" id="GIY47022.1"/>
    </source>
</evidence>
<keyword evidence="4 15" id="KW-0812">Transmembrane</keyword>
<dbReference type="GO" id="GO:0005283">
    <property type="term" value="F:amino acid:sodium symporter activity"/>
    <property type="evidence" value="ECO:0007669"/>
    <property type="project" value="TreeGrafter"/>
</dbReference>
<evidence type="ECO:0000256" key="4">
    <source>
        <dbReference type="ARBA" id="ARBA00022692"/>
    </source>
</evidence>
<dbReference type="InterPro" id="IPR000175">
    <property type="entry name" value="Na/ntran_symport"/>
</dbReference>
<keyword evidence="9" id="KW-0406">Ion transport</keyword>
<dbReference type="GO" id="GO:0005886">
    <property type="term" value="C:plasma membrane"/>
    <property type="evidence" value="ECO:0007669"/>
    <property type="project" value="TreeGrafter"/>
</dbReference>
<dbReference type="PANTHER" id="PTHR11616:SF321">
    <property type="entry name" value="SODIUM-DEPENDENT NUTRIENT AMINO ACID TRANSPORTER 1-RELATED"/>
    <property type="match status" value="1"/>
</dbReference>
<reference evidence="16 17" key="1">
    <citation type="submission" date="2021-06" db="EMBL/GenBank/DDBJ databases">
        <title>Caerostris extrusa draft genome.</title>
        <authorList>
            <person name="Kono N."/>
            <person name="Arakawa K."/>
        </authorList>
    </citation>
    <scope>NUCLEOTIDE SEQUENCE [LARGE SCALE GENOMIC DNA]</scope>
</reference>
<evidence type="ECO:0000313" key="17">
    <source>
        <dbReference type="Proteomes" id="UP001054945"/>
    </source>
</evidence>
<dbReference type="InterPro" id="IPR037272">
    <property type="entry name" value="SNS_sf"/>
</dbReference>
<keyword evidence="17" id="KW-1185">Reference proteome</keyword>
<evidence type="ECO:0000256" key="14">
    <source>
        <dbReference type="ARBA" id="ARBA00040215"/>
    </source>
</evidence>
<comment type="subcellular location">
    <subcellularLocation>
        <location evidence="1">Membrane</location>
        <topology evidence="1">Multi-pass membrane protein</topology>
    </subcellularLocation>
</comment>
<organism evidence="16 17">
    <name type="scientific">Caerostris extrusa</name>
    <name type="common">Bark spider</name>
    <name type="synonym">Caerostris bankana</name>
    <dbReference type="NCBI Taxonomy" id="172846"/>
    <lineage>
        <taxon>Eukaryota</taxon>
        <taxon>Metazoa</taxon>
        <taxon>Ecdysozoa</taxon>
        <taxon>Arthropoda</taxon>
        <taxon>Chelicerata</taxon>
        <taxon>Arachnida</taxon>
        <taxon>Araneae</taxon>
        <taxon>Araneomorphae</taxon>
        <taxon>Entelegynae</taxon>
        <taxon>Araneoidea</taxon>
        <taxon>Araneidae</taxon>
        <taxon>Caerostris</taxon>
    </lineage>
</organism>
<evidence type="ECO:0000256" key="15">
    <source>
        <dbReference type="SAM" id="Phobius"/>
    </source>
</evidence>
<name>A0AAV4TQM2_CAEEX</name>
<evidence type="ECO:0000256" key="3">
    <source>
        <dbReference type="ARBA" id="ARBA00022448"/>
    </source>
</evidence>
<dbReference type="GO" id="GO:0089718">
    <property type="term" value="P:amino acid import across plasma membrane"/>
    <property type="evidence" value="ECO:0007669"/>
    <property type="project" value="TreeGrafter"/>
</dbReference>
<evidence type="ECO:0000256" key="9">
    <source>
        <dbReference type="ARBA" id="ARBA00023065"/>
    </source>
</evidence>
<dbReference type="AlphaFoldDB" id="A0AAV4TQM2"/>
<keyword evidence="5" id="KW-0769">Symport</keyword>
<sequence>MWGYGADKFVSDLEFMLGFKPGLYWRICWKYLSPLVYGLCTTSVIQYDKKDYPLWADRVGWILVMVSVLQVPIWIVIQLIKYRKNLRAVLRPHPDWGPSDAETRRLYYLHISENSSEEVNSNGGIVNLGMDPITDDAR</sequence>
<proteinExistence type="inferred from homology"/>
<dbReference type="Proteomes" id="UP001054945">
    <property type="component" value="Unassembled WGS sequence"/>
</dbReference>
<keyword evidence="12" id="KW-0739">Sodium transport</keyword>
<feature type="transmembrane region" description="Helical" evidence="15">
    <location>
        <begin position="59"/>
        <end position="77"/>
    </location>
</feature>
<evidence type="ECO:0000256" key="6">
    <source>
        <dbReference type="ARBA" id="ARBA00022970"/>
    </source>
</evidence>
<accession>A0AAV4TQM2</accession>
<evidence type="ECO:0000256" key="11">
    <source>
        <dbReference type="ARBA" id="ARBA00023180"/>
    </source>
</evidence>
<evidence type="ECO:0000256" key="10">
    <source>
        <dbReference type="ARBA" id="ARBA00023136"/>
    </source>
</evidence>
<dbReference type="PROSITE" id="PS50267">
    <property type="entry name" value="NA_NEUROTRAN_SYMP_3"/>
    <property type="match status" value="1"/>
</dbReference>
<keyword evidence="10 15" id="KW-0472">Membrane</keyword>
<keyword evidence="6" id="KW-0029">Amino-acid transport</keyword>
<keyword evidence="8" id="KW-0915">Sodium</keyword>
<keyword evidence="7 15" id="KW-1133">Transmembrane helix</keyword>
<gene>
    <name evidence="16" type="primary">Slc6a2</name>
    <name evidence="16" type="ORF">CEXT_424021</name>
</gene>
<dbReference type="Pfam" id="PF00209">
    <property type="entry name" value="SNF"/>
    <property type="match status" value="1"/>
</dbReference>
<dbReference type="EMBL" id="BPLR01011516">
    <property type="protein sequence ID" value="GIY47022.1"/>
    <property type="molecule type" value="Genomic_DNA"/>
</dbReference>
<evidence type="ECO:0000256" key="5">
    <source>
        <dbReference type="ARBA" id="ARBA00022847"/>
    </source>
</evidence>
<evidence type="ECO:0000256" key="13">
    <source>
        <dbReference type="ARBA" id="ARBA00037785"/>
    </source>
</evidence>
<evidence type="ECO:0000256" key="8">
    <source>
        <dbReference type="ARBA" id="ARBA00023053"/>
    </source>
</evidence>